<accession>A0A368XWY6</accession>
<gene>
    <name evidence="2" type="ORF">DES41_103106</name>
</gene>
<keyword evidence="1" id="KW-0472">Membrane</keyword>
<dbReference type="InterPro" id="IPR007211">
    <property type="entry name" value="DUF378"/>
</dbReference>
<reference evidence="2 3" key="1">
    <citation type="submission" date="2018-07" db="EMBL/GenBank/DDBJ databases">
        <title>Genomic Encyclopedia of Type Strains, Phase IV (KMG-IV): sequencing the most valuable type-strain genomes for metagenomic binning, comparative biology and taxonomic classification.</title>
        <authorList>
            <person name="Goeker M."/>
        </authorList>
    </citation>
    <scope>NUCLEOTIDE SEQUENCE [LARGE SCALE GENOMIC DNA]</scope>
    <source>
        <strain evidence="2 3">DSM 21634</strain>
    </source>
</reference>
<feature type="transmembrane region" description="Helical" evidence="1">
    <location>
        <begin position="58"/>
        <end position="79"/>
    </location>
</feature>
<dbReference type="Pfam" id="PF04070">
    <property type="entry name" value="DUF378"/>
    <property type="match status" value="1"/>
</dbReference>
<dbReference type="PANTHER" id="PTHR37304:SF1">
    <property type="entry name" value="MEMBRANE PROTEIN"/>
    <property type="match status" value="1"/>
</dbReference>
<keyword evidence="1" id="KW-0812">Transmembrane</keyword>
<feature type="transmembrane region" description="Helical" evidence="1">
    <location>
        <begin position="22"/>
        <end position="46"/>
    </location>
</feature>
<dbReference type="AlphaFoldDB" id="A0A368XWY6"/>
<dbReference type="OrthoDB" id="9812136at2"/>
<comment type="caution">
    <text evidence="2">The sequence shown here is derived from an EMBL/GenBank/DDBJ whole genome shotgun (WGS) entry which is preliminary data.</text>
</comment>
<dbReference type="RefSeq" id="WP_114467929.1">
    <property type="nucleotide sequence ID" value="NZ_QPJK01000003.1"/>
</dbReference>
<dbReference type="PANTHER" id="PTHR37304">
    <property type="entry name" value="MEMBRANE PROTEIN-RELATED"/>
    <property type="match status" value="1"/>
</dbReference>
<keyword evidence="3" id="KW-1185">Reference proteome</keyword>
<evidence type="ECO:0000313" key="3">
    <source>
        <dbReference type="Proteomes" id="UP000252884"/>
    </source>
</evidence>
<dbReference type="Proteomes" id="UP000252884">
    <property type="component" value="Unassembled WGS sequence"/>
</dbReference>
<evidence type="ECO:0000256" key="1">
    <source>
        <dbReference type="SAM" id="Phobius"/>
    </source>
</evidence>
<sequence length="84" mass="8911">MAIGQTTASQPLHAPARRPFNLLDYIALVLLVVGGLNWGLVGLLQVDLVATLFGSMSLLSRAVYVLVGLAALWGIVLMLRRPGA</sequence>
<evidence type="ECO:0000313" key="2">
    <source>
        <dbReference type="EMBL" id="RCW72501.1"/>
    </source>
</evidence>
<name>A0A368XWY6_9BURK</name>
<proteinExistence type="predicted"/>
<dbReference type="EMBL" id="QPJK01000003">
    <property type="protein sequence ID" value="RCW72501.1"/>
    <property type="molecule type" value="Genomic_DNA"/>
</dbReference>
<protein>
    <recommendedName>
        <fullName evidence="4">DUF378 domain-containing protein</fullName>
    </recommendedName>
</protein>
<keyword evidence="1" id="KW-1133">Transmembrane helix</keyword>
<evidence type="ECO:0008006" key="4">
    <source>
        <dbReference type="Google" id="ProtNLM"/>
    </source>
</evidence>
<organism evidence="2 3">
    <name type="scientific">Pseudorhodoferax soli</name>
    <dbReference type="NCBI Taxonomy" id="545864"/>
    <lineage>
        <taxon>Bacteria</taxon>
        <taxon>Pseudomonadati</taxon>
        <taxon>Pseudomonadota</taxon>
        <taxon>Betaproteobacteria</taxon>
        <taxon>Burkholderiales</taxon>
        <taxon>Comamonadaceae</taxon>
    </lineage>
</organism>